<dbReference type="FunFam" id="3.40.1190.10:FF:000008">
    <property type="entry name" value="Folylpolyglutamate synthase"/>
    <property type="match status" value="2"/>
</dbReference>
<gene>
    <name evidence="16" type="ORF">FSB_LOCUS13107</name>
</gene>
<evidence type="ECO:0000256" key="8">
    <source>
        <dbReference type="ARBA" id="ARBA00022723"/>
    </source>
</evidence>
<evidence type="ECO:0000256" key="13">
    <source>
        <dbReference type="ARBA" id="ARBA00030876"/>
    </source>
</evidence>
<dbReference type="InterPro" id="IPR036565">
    <property type="entry name" value="Mur-like_cat_sf"/>
</dbReference>
<keyword evidence="11" id="KW-0460">Magnesium</keyword>
<dbReference type="GO" id="GO:0046872">
    <property type="term" value="F:metal ion binding"/>
    <property type="evidence" value="ECO:0007669"/>
    <property type="project" value="UniProtKB-KW"/>
</dbReference>
<dbReference type="EMBL" id="OIVN01000768">
    <property type="protein sequence ID" value="SPC85225.1"/>
    <property type="molecule type" value="Genomic_DNA"/>
</dbReference>
<organism evidence="16">
    <name type="scientific">Fagus sylvatica</name>
    <name type="common">Beechnut</name>
    <dbReference type="NCBI Taxonomy" id="28930"/>
    <lineage>
        <taxon>Eukaryota</taxon>
        <taxon>Viridiplantae</taxon>
        <taxon>Streptophyta</taxon>
        <taxon>Embryophyta</taxon>
        <taxon>Tracheophyta</taxon>
        <taxon>Spermatophyta</taxon>
        <taxon>Magnoliopsida</taxon>
        <taxon>eudicotyledons</taxon>
        <taxon>Gunneridae</taxon>
        <taxon>Pentapetalae</taxon>
        <taxon>rosids</taxon>
        <taxon>fabids</taxon>
        <taxon>Fagales</taxon>
        <taxon>Fagaceae</taxon>
        <taxon>Fagus</taxon>
    </lineage>
</organism>
<evidence type="ECO:0000256" key="2">
    <source>
        <dbReference type="ARBA" id="ARBA00005150"/>
    </source>
</evidence>
<dbReference type="SUPFAM" id="SSF53623">
    <property type="entry name" value="MurD-like peptide ligases, catalytic domain"/>
    <property type="match status" value="2"/>
</dbReference>
<comment type="cofactor">
    <cofactor evidence="1">
        <name>a monovalent cation</name>
        <dbReference type="ChEBI" id="CHEBI:60242"/>
    </cofactor>
</comment>
<comment type="catalytic activity">
    <reaction evidence="14">
        <text>(6S)-5,6,7,8-tetrahydrofolyl-(gamma-L-Glu)(n) + L-glutamate + ATP = (6S)-5,6,7,8-tetrahydrofolyl-(gamma-L-Glu)(n+1) + ADP + phosphate + H(+)</text>
        <dbReference type="Rhea" id="RHEA:10580"/>
        <dbReference type="Rhea" id="RHEA-COMP:14738"/>
        <dbReference type="Rhea" id="RHEA-COMP:14740"/>
        <dbReference type="ChEBI" id="CHEBI:15378"/>
        <dbReference type="ChEBI" id="CHEBI:29985"/>
        <dbReference type="ChEBI" id="CHEBI:30616"/>
        <dbReference type="ChEBI" id="CHEBI:43474"/>
        <dbReference type="ChEBI" id="CHEBI:141005"/>
        <dbReference type="ChEBI" id="CHEBI:456216"/>
        <dbReference type="EC" id="6.3.2.17"/>
    </reaction>
</comment>
<keyword evidence="8" id="KW-0479">Metal-binding</keyword>
<evidence type="ECO:0000256" key="9">
    <source>
        <dbReference type="ARBA" id="ARBA00022741"/>
    </source>
</evidence>
<evidence type="ECO:0000256" key="11">
    <source>
        <dbReference type="ARBA" id="ARBA00022842"/>
    </source>
</evidence>
<evidence type="ECO:0000256" key="14">
    <source>
        <dbReference type="ARBA" id="ARBA00047493"/>
    </source>
</evidence>
<proteinExistence type="inferred from homology"/>
<dbReference type="GO" id="GO:0005739">
    <property type="term" value="C:mitochondrion"/>
    <property type="evidence" value="ECO:0007669"/>
    <property type="project" value="TreeGrafter"/>
</dbReference>
<dbReference type="EC" id="6.3.2.17" evidence="4"/>
<evidence type="ECO:0000313" key="16">
    <source>
        <dbReference type="EMBL" id="SPC85225.1"/>
    </source>
</evidence>
<keyword evidence="6" id="KW-0554">One-carbon metabolism</keyword>
<dbReference type="GO" id="GO:0006730">
    <property type="term" value="P:one-carbon metabolic process"/>
    <property type="evidence" value="ECO:0007669"/>
    <property type="project" value="UniProtKB-KW"/>
</dbReference>
<evidence type="ECO:0000256" key="6">
    <source>
        <dbReference type="ARBA" id="ARBA00022563"/>
    </source>
</evidence>
<dbReference type="GO" id="GO:0005524">
    <property type="term" value="F:ATP binding"/>
    <property type="evidence" value="ECO:0007669"/>
    <property type="project" value="UniProtKB-KW"/>
</dbReference>
<evidence type="ECO:0000256" key="4">
    <source>
        <dbReference type="ARBA" id="ARBA00013025"/>
    </source>
</evidence>
<evidence type="ECO:0000256" key="12">
    <source>
        <dbReference type="ARBA" id="ARBA00030592"/>
    </source>
</evidence>
<keyword evidence="7" id="KW-0436">Ligase</keyword>
<dbReference type="AlphaFoldDB" id="A0A2N9FDN1"/>
<dbReference type="PANTHER" id="PTHR11136:SF16">
    <property type="entry name" value="FOLYLPOLYGLUTAMATE SYNTHASE"/>
    <property type="match status" value="1"/>
</dbReference>
<accession>A0A2N9FDN1</accession>
<dbReference type="PANTHER" id="PTHR11136">
    <property type="entry name" value="FOLYLPOLYGLUTAMATE SYNTHASE-RELATED"/>
    <property type="match status" value="1"/>
</dbReference>
<evidence type="ECO:0000256" key="10">
    <source>
        <dbReference type="ARBA" id="ARBA00022840"/>
    </source>
</evidence>
<feature type="compositionally biased region" description="Basic and acidic residues" evidence="15">
    <location>
        <begin position="911"/>
        <end position="929"/>
    </location>
</feature>
<keyword evidence="9" id="KW-0547">Nucleotide-binding</keyword>
<dbReference type="InterPro" id="IPR001645">
    <property type="entry name" value="Folylpolyglutamate_synth"/>
</dbReference>
<dbReference type="GO" id="GO:0004326">
    <property type="term" value="F:tetrahydrofolylpolyglutamate synthase activity"/>
    <property type="evidence" value="ECO:0007669"/>
    <property type="project" value="UniProtKB-EC"/>
</dbReference>
<feature type="region of interest" description="Disordered" evidence="15">
    <location>
        <begin position="903"/>
        <end position="930"/>
    </location>
</feature>
<dbReference type="InterPro" id="IPR018109">
    <property type="entry name" value="Folylpolyglutamate_synth_CS"/>
</dbReference>
<evidence type="ECO:0000256" key="7">
    <source>
        <dbReference type="ARBA" id="ARBA00022598"/>
    </source>
</evidence>
<dbReference type="NCBIfam" id="TIGR01499">
    <property type="entry name" value="folC"/>
    <property type="match status" value="2"/>
</dbReference>
<evidence type="ECO:0000256" key="15">
    <source>
        <dbReference type="SAM" id="MobiDB-lite"/>
    </source>
</evidence>
<evidence type="ECO:0000256" key="3">
    <source>
        <dbReference type="ARBA" id="ARBA00008276"/>
    </source>
</evidence>
<name>A0A2N9FDN1_FAGSY</name>
<dbReference type="Gene3D" id="3.40.1190.10">
    <property type="entry name" value="Mur-like, catalytic domain"/>
    <property type="match status" value="2"/>
</dbReference>
<reference evidence="16" key="1">
    <citation type="submission" date="2018-02" db="EMBL/GenBank/DDBJ databases">
        <authorList>
            <person name="Cohen D.B."/>
            <person name="Kent A.D."/>
        </authorList>
    </citation>
    <scope>NUCLEOTIDE SEQUENCE</scope>
</reference>
<comment type="similarity">
    <text evidence="3">Belongs to the folylpolyglutamate synthase family.</text>
</comment>
<evidence type="ECO:0000256" key="5">
    <source>
        <dbReference type="ARBA" id="ARBA00018660"/>
    </source>
</evidence>
<dbReference type="GO" id="GO:0005829">
    <property type="term" value="C:cytosol"/>
    <property type="evidence" value="ECO:0007669"/>
    <property type="project" value="TreeGrafter"/>
</dbReference>
<comment type="pathway">
    <text evidence="2">Cofactor biosynthesis; tetrahydrofolylpolyglutamate biosynthesis.</text>
</comment>
<protein>
    <recommendedName>
        <fullName evidence="5">Folylpolyglutamate synthase</fullName>
        <ecNumber evidence="4">6.3.2.17</ecNumber>
    </recommendedName>
    <alternativeName>
        <fullName evidence="13">Folylpoly-gamma-glutamate synthetase</fullName>
    </alternativeName>
    <alternativeName>
        <fullName evidence="12">Tetrahydrofolylpolyglutamate synthase</fullName>
    </alternativeName>
</protein>
<dbReference type="PROSITE" id="PS01012">
    <property type="entry name" value="FOLYLPOLYGLU_SYNT_2"/>
    <property type="match status" value="2"/>
</dbReference>
<dbReference type="PROSITE" id="PS01011">
    <property type="entry name" value="FOLYLPOLYGLU_SYNT_1"/>
    <property type="match status" value="2"/>
</dbReference>
<keyword evidence="10" id="KW-0067">ATP-binding</keyword>
<evidence type="ECO:0000256" key="1">
    <source>
        <dbReference type="ARBA" id="ARBA00001944"/>
    </source>
</evidence>
<sequence>MASSEARSISPTVNLISPHRVPLLLGISLSSSGLDLAPICDFVAAVDVTPYEKALDVLSSFITLRSPADKGSKCANFELVFDYIKILDLEEPISKMKIIHVAGTKGKGSTCTFVESILRNCGFHTGLFTSPHLIDVRERFRIDGVDICEEKFSAHFWWCYDRLKENANEDLPMPFLFCFFTLLALKIFAAEQVDVAVLEVGIGGRLDSTNLVQAPIVCGISSLGYDHMEILGNTLGQIAGEKAGIFKHGVPAFTVSQWDEAMCVLEEKASQLGVHLEVALPLDSNLLNGLRLGLEGEHQYQNAGLAVALCYTWLNRTGHLEITNLEQTSSLPEPFIKGLTTASLQGRAQIVPDQNIDIESPGDLVFYLDGAHTSESMEICARWFSNAIKEDSQPQDNFRASHELVQMPPDKRSRKNSIQILLFNCMSVRDPQLLLLRLMDSCASHGVHFKKALFVPNMSAYFKFGSHAVPPTDSQVDLSWQFTLQRVWENLMLGGDDAKSTDTVCEEGKDDTELSMKSCENSVVFSSLPLAIKWDSKFIALHVAVDGGEGSQRPSVTPYEEALAALSSLITKRSRADHSNKGDRFELLFDYIKILDLEEPISKLKIIHVAGTKGKGSTCTFTESILRNCGFHTGVFSSPHLIDVRERFRLDGVDICEAKFLAYFWWCYDRLKENTHEDVPMPTFFRFITLLAFKIFTAEQVDVAILEVGLGGRFDSTNVVQAPIVCGISSLGFDHMEILGNTIGEIAGEKAGIFKHGIPAFTVSQPDEAMRVLEEKASQLDVHLQVAPPLDANLLNGLKLGLEGEHQYLNAGLAVALCSTWLQRSGHLEVIYLGQNSSLPEQFIKGLTTASLQGRAQIVPDRLIDMECPGDLVFYLDGAHSPESMEVCARWFSLAIKEDSQQPTLNYQPQDDTRSSKELIQRHPGERSGKNSTQILLFNCMSVRDPQLLLPNLVKTCASHGVHFKKALLVPNISVYNKVGSHDLSTTDSQVDLSWQFTIQRVWENLMQGVDTKSIDAVCEEVKDDTELSVKSCENSAVFSSLPLAIKWLRDSVQQNQSIRFQCPVENHGHPV</sequence>
<dbReference type="FunFam" id="3.90.190.20:FF:000011">
    <property type="entry name" value="Folylpolyglutamate synthase"/>
    <property type="match status" value="2"/>
</dbReference>